<dbReference type="AlphaFoldDB" id="A0A369JF55"/>
<accession>A0A369JF55</accession>
<reference evidence="2" key="1">
    <citation type="submission" date="2018-04" db="EMBL/GenBank/DDBJ databases">
        <title>Whole genome sequencing of Hypsizygus marmoreus.</title>
        <authorList>
            <person name="Choi I.-G."/>
            <person name="Min B."/>
            <person name="Kim J.-G."/>
            <person name="Kim S."/>
            <person name="Oh Y.-L."/>
            <person name="Kong W.-S."/>
            <person name="Park H."/>
            <person name="Jeong J."/>
            <person name="Song E.-S."/>
        </authorList>
    </citation>
    <scope>NUCLEOTIDE SEQUENCE [LARGE SCALE GENOMIC DNA]</scope>
    <source>
        <strain evidence="2">51987-8</strain>
    </source>
</reference>
<organism evidence="2 3">
    <name type="scientific">Hypsizygus marmoreus</name>
    <name type="common">White beech mushroom</name>
    <name type="synonym">Agaricus marmoreus</name>
    <dbReference type="NCBI Taxonomy" id="39966"/>
    <lineage>
        <taxon>Eukaryota</taxon>
        <taxon>Fungi</taxon>
        <taxon>Dikarya</taxon>
        <taxon>Basidiomycota</taxon>
        <taxon>Agaricomycotina</taxon>
        <taxon>Agaricomycetes</taxon>
        <taxon>Agaricomycetidae</taxon>
        <taxon>Agaricales</taxon>
        <taxon>Tricholomatineae</taxon>
        <taxon>Lyophyllaceae</taxon>
        <taxon>Hypsizygus</taxon>
    </lineage>
</organism>
<feature type="transmembrane region" description="Helical" evidence="1">
    <location>
        <begin position="82"/>
        <end position="101"/>
    </location>
</feature>
<protein>
    <submittedName>
        <fullName evidence="2">Uncharacterized protein</fullName>
    </submittedName>
</protein>
<dbReference type="Proteomes" id="UP000076154">
    <property type="component" value="Unassembled WGS sequence"/>
</dbReference>
<keyword evidence="1" id="KW-0812">Transmembrane</keyword>
<dbReference type="InParanoid" id="A0A369JF55"/>
<dbReference type="OrthoDB" id="2977496at2759"/>
<keyword evidence="3" id="KW-1185">Reference proteome</keyword>
<dbReference type="EMBL" id="LUEZ02000058">
    <property type="protein sequence ID" value="RDB20771.1"/>
    <property type="molecule type" value="Genomic_DNA"/>
</dbReference>
<keyword evidence="1" id="KW-0472">Membrane</keyword>
<feature type="transmembrane region" description="Helical" evidence="1">
    <location>
        <begin position="163"/>
        <end position="185"/>
    </location>
</feature>
<name>A0A369JF55_HYPMA</name>
<proteinExistence type="predicted"/>
<sequence length="193" mass="22085">MDPQDASCSAEFIDIFCLATYVTQWLYHHLREWLLLFIRNSSHRLSSMTLSEIIYQIFERPSEWPVNAYFAAQTLLTTHPHIIHLVAFSIFFGPIAALLPFLLLHELVISVVFHLSFMMHGFLPGTTDSRYRLIRATLQDIRESLFHSVDAAGATYNTLTTKYWPLVAMRLCAFAVGGLALYRIWSEKNGGLS</sequence>
<evidence type="ECO:0000256" key="1">
    <source>
        <dbReference type="SAM" id="Phobius"/>
    </source>
</evidence>
<feature type="transmembrane region" description="Helical" evidence="1">
    <location>
        <begin position="107"/>
        <end position="125"/>
    </location>
</feature>
<comment type="caution">
    <text evidence="2">The sequence shown here is derived from an EMBL/GenBank/DDBJ whole genome shotgun (WGS) entry which is preliminary data.</text>
</comment>
<gene>
    <name evidence="2" type="ORF">Hypma_012299</name>
</gene>
<keyword evidence="1" id="KW-1133">Transmembrane helix</keyword>
<evidence type="ECO:0000313" key="3">
    <source>
        <dbReference type="Proteomes" id="UP000076154"/>
    </source>
</evidence>
<evidence type="ECO:0000313" key="2">
    <source>
        <dbReference type="EMBL" id="RDB20771.1"/>
    </source>
</evidence>